<evidence type="ECO:0000256" key="2">
    <source>
        <dbReference type="ARBA" id="ARBA00010819"/>
    </source>
</evidence>
<proteinExistence type="inferred from homology"/>
<comment type="catalytic activity">
    <reaction evidence="1">
        <text>Hydrolyzes Xaa-Pro-|- bonds to release unblocked, N-terminal dipeptides from substrates including Ala-Pro-|-p-nitroanilide and (sequentially) Tyr-Pro-|-Phe-Pro-|-Gly-Pro-|-Ile.</text>
        <dbReference type="EC" id="3.4.14.11"/>
    </reaction>
</comment>
<dbReference type="InterPro" id="IPR013736">
    <property type="entry name" value="Xaa-Pro_dipept_C"/>
</dbReference>
<evidence type="ECO:0000259" key="9">
    <source>
        <dbReference type="SMART" id="SM00939"/>
    </source>
</evidence>
<dbReference type="EMBL" id="VUNB01000005">
    <property type="protein sequence ID" value="MST69290.1"/>
    <property type="molecule type" value="Genomic_DNA"/>
</dbReference>
<evidence type="ECO:0000256" key="8">
    <source>
        <dbReference type="ARBA" id="ARBA00030045"/>
    </source>
</evidence>
<keyword evidence="7" id="KW-0720">Serine protease</keyword>
<keyword evidence="6" id="KW-0378">Hydrolase</keyword>
<dbReference type="InterPro" id="IPR000383">
    <property type="entry name" value="Xaa-Pro-like_dom"/>
</dbReference>
<dbReference type="SUPFAM" id="SSF53474">
    <property type="entry name" value="alpha/beta-Hydrolases"/>
    <property type="match status" value="1"/>
</dbReference>
<evidence type="ECO:0000256" key="4">
    <source>
        <dbReference type="ARBA" id="ARBA00022438"/>
    </source>
</evidence>
<evidence type="ECO:0000256" key="6">
    <source>
        <dbReference type="ARBA" id="ARBA00022801"/>
    </source>
</evidence>
<dbReference type="Gene3D" id="1.10.246.70">
    <property type="match status" value="1"/>
</dbReference>
<protein>
    <recommendedName>
        <fullName evidence="3">Xaa-Pro dipeptidyl-peptidase</fullName>
        <ecNumber evidence="3">3.4.14.11</ecNumber>
    </recommendedName>
    <alternativeName>
        <fullName evidence="8">X-prolyl-dipeptidyl aminopeptidase</fullName>
    </alternativeName>
</protein>
<dbReference type="EC" id="3.4.14.11" evidence="3"/>
<dbReference type="RefSeq" id="WP_154572761.1">
    <property type="nucleotide sequence ID" value="NZ_VUNB01000005.1"/>
</dbReference>
<dbReference type="GO" id="GO:0006508">
    <property type="term" value="P:proteolysis"/>
    <property type="evidence" value="ECO:0007669"/>
    <property type="project" value="UniProtKB-KW"/>
</dbReference>
<dbReference type="InterPro" id="IPR029058">
    <property type="entry name" value="AB_hydrolase_fold"/>
</dbReference>
<dbReference type="GO" id="GO:0004177">
    <property type="term" value="F:aminopeptidase activity"/>
    <property type="evidence" value="ECO:0007669"/>
    <property type="project" value="UniProtKB-KW"/>
</dbReference>
<reference evidence="10" key="1">
    <citation type="submission" date="2019-09" db="EMBL/GenBank/DDBJ databases">
        <title>In-depth cultivation of the pig gut microbiome towards novel bacterial diversity and tailored functional studies.</title>
        <authorList>
            <person name="Wylensek D."/>
            <person name="Hitch T.C.A."/>
            <person name="Clavel T."/>
        </authorList>
    </citation>
    <scope>NUCLEOTIDE SEQUENCE</scope>
    <source>
        <strain evidence="10">RF-744-FAT-WT-3</strain>
    </source>
</reference>
<dbReference type="Gene3D" id="2.60.120.260">
    <property type="entry name" value="Galactose-binding domain-like"/>
    <property type="match status" value="1"/>
</dbReference>
<evidence type="ECO:0000256" key="5">
    <source>
        <dbReference type="ARBA" id="ARBA00022670"/>
    </source>
</evidence>
<dbReference type="InterPro" id="IPR008252">
    <property type="entry name" value="Pept_S15_Xpro"/>
</dbReference>
<dbReference type="GO" id="GO:0008236">
    <property type="term" value="F:serine-type peptidase activity"/>
    <property type="evidence" value="ECO:0007669"/>
    <property type="project" value="UniProtKB-KW"/>
</dbReference>
<evidence type="ECO:0000256" key="1">
    <source>
        <dbReference type="ARBA" id="ARBA00000123"/>
    </source>
</evidence>
<sequence length="708" mass="79058">MDNSYLQLKPVFEKGLAQPVFPFTDGKTGEDYAPEKSAVVRYCVYVETDFDMDGDGKKDLVKAFVQVPAAAAAGTYKAPALFEARPYTTGTNDDGYDHMKEVDHGNFKPFQMENLKKACAGRKAEKVVSAFEAAASADPSQWYYPDKGGDGTRHGYDNIDAYDYYLVRGYAVVESSGIGTLGSEGFEYTGSTYERDSFKAVVEWLHGDRIGFADREGKLETKADWCSGKVGMTGRSYAGTMPFAVATTGVEGLETIVPIAGISDWYSFLNQQGAQRYWPKEMLMSFLSYFCSSRYNDPELTEEGKNSILQFHNQFTMDQLKCGFDYDEKFWGEGNYTLNWKNLKCSALIIHGLNDENVSTKQFEMMMDSFQKAGQNVKVILHQGPHFTPTMANKGYGISVDGQNYDDIVNKWLSHYLFDQKNGACKMPAVLVQDNNDQHHWIKEDQWHTGLHTKLISDSEGMGVIDTDWEKASLTPENFDQRMSLFSTNMNLRLATKTLESPLTIQGTPRIDFRGALKTGDAEKSFEGENVNDADALTFNLGTASGKMDDIKLTLLLCDVSDEPFNSVRTTDPERNVIPVNVVEKDAIDNGPGLEKFDRVEFDEKSANYRIITRAYMDLCNPSSAYEPETAAESIQLVPGDFHDYHCYLNATRYTVQKGHRLELVIGTEDPVNCLIHKKYSVELDLGSVGGELPVSGEAADSCKIQVL</sequence>
<dbReference type="Gene3D" id="3.40.50.1820">
    <property type="entry name" value="alpha/beta hydrolase"/>
    <property type="match status" value="1"/>
</dbReference>
<feature type="domain" description="Xaa-Pro dipeptidyl-peptidase C-terminal" evidence="9">
    <location>
        <begin position="410"/>
        <end position="690"/>
    </location>
</feature>
<comment type="caution">
    <text evidence="10">The sequence shown here is derived from an EMBL/GenBank/DDBJ whole genome shotgun (WGS) entry which is preliminary data.</text>
</comment>
<name>A0A6A8M984_9FIRM</name>
<evidence type="ECO:0000313" key="10">
    <source>
        <dbReference type="EMBL" id="MST69290.1"/>
    </source>
</evidence>
<keyword evidence="5" id="KW-0645">Protease</keyword>
<comment type="similarity">
    <text evidence="2">Belongs to the peptidase S15 family.</text>
</comment>
<dbReference type="GO" id="GO:0008239">
    <property type="term" value="F:dipeptidyl-peptidase activity"/>
    <property type="evidence" value="ECO:0007669"/>
    <property type="project" value="UniProtKB-EC"/>
</dbReference>
<dbReference type="SMART" id="SM00939">
    <property type="entry name" value="PepX_C"/>
    <property type="match status" value="1"/>
</dbReference>
<dbReference type="PRINTS" id="PR00923">
    <property type="entry name" value="LACTOPTASE"/>
</dbReference>
<gene>
    <name evidence="10" type="ORF">FYJ66_06770</name>
</gene>
<dbReference type="AlphaFoldDB" id="A0A6A8M984"/>
<accession>A0A6A8M984</accession>
<keyword evidence="4" id="KW-0031">Aminopeptidase</keyword>
<dbReference type="InterPro" id="IPR008979">
    <property type="entry name" value="Galactose-bd-like_sf"/>
</dbReference>
<evidence type="ECO:0000256" key="7">
    <source>
        <dbReference type="ARBA" id="ARBA00022825"/>
    </source>
</evidence>
<organism evidence="10">
    <name type="scientific">Baileyella intestinalis</name>
    <dbReference type="NCBI Taxonomy" id="2606709"/>
    <lineage>
        <taxon>Bacteria</taxon>
        <taxon>Bacillati</taxon>
        <taxon>Bacillota</taxon>
        <taxon>Clostridia</taxon>
        <taxon>Peptostreptococcales</taxon>
        <taxon>Anaerovoracaceae</taxon>
        <taxon>Baileyella</taxon>
    </lineage>
</organism>
<evidence type="ECO:0000256" key="3">
    <source>
        <dbReference type="ARBA" id="ARBA00012463"/>
    </source>
</evidence>
<dbReference type="Pfam" id="PF08530">
    <property type="entry name" value="PepX_C"/>
    <property type="match status" value="1"/>
</dbReference>
<dbReference type="SUPFAM" id="SSF49785">
    <property type="entry name" value="Galactose-binding domain-like"/>
    <property type="match status" value="1"/>
</dbReference>
<dbReference type="Pfam" id="PF02129">
    <property type="entry name" value="Peptidase_S15"/>
    <property type="match status" value="1"/>
</dbReference>